<dbReference type="Proteomes" id="UP000249794">
    <property type="component" value="Unassembled WGS sequence"/>
</dbReference>
<reference evidence="1 2" key="2">
    <citation type="submission" date="2018-06" db="EMBL/GenBank/DDBJ databases">
        <title>Metagenomic assembly of (sub)arctic Cyanobacteria and their associated microbiome from non-axenic cultures.</title>
        <authorList>
            <person name="Baurain D."/>
        </authorList>
    </citation>
    <scope>NUCLEOTIDE SEQUENCE [LARGE SCALE GENOMIC DNA]</scope>
    <source>
        <strain evidence="1">ULC027bin1</strain>
    </source>
</reference>
<evidence type="ECO:0000313" key="2">
    <source>
        <dbReference type="Proteomes" id="UP000249794"/>
    </source>
</evidence>
<evidence type="ECO:0000313" key="1">
    <source>
        <dbReference type="EMBL" id="PZO49026.1"/>
    </source>
</evidence>
<protein>
    <submittedName>
        <fullName evidence="1">Uncharacterized protein</fullName>
    </submittedName>
</protein>
<dbReference type="AlphaFoldDB" id="A0A2W4WVR1"/>
<name>A0A2W4WVR1_9CYAN</name>
<dbReference type="EMBL" id="QBMP01000222">
    <property type="protein sequence ID" value="PZO49026.1"/>
    <property type="molecule type" value="Genomic_DNA"/>
</dbReference>
<accession>A0A2W4WVR1</accession>
<reference evidence="2" key="1">
    <citation type="submission" date="2018-04" db="EMBL/GenBank/DDBJ databases">
        <authorList>
            <person name="Cornet L."/>
        </authorList>
    </citation>
    <scope>NUCLEOTIDE SEQUENCE [LARGE SCALE GENOMIC DNA]</scope>
</reference>
<proteinExistence type="predicted"/>
<organism evidence="1 2">
    <name type="scientific">Phormidesmis priestleyi</name>
    <dbReference type="NCBI Taxonomy" id="268141"/>
    <lineage>
        <taxon>Bacteria</taxon>
        <taxon>Bacillati</taxon>
        <taxon>Cyanobacteriota</taxon>
        <taxon>Cyanophyceae</taxon>
        <taxon>Leptolyngbyales</taxon>
        <taxon>Leptolyngbyaceae</taxon>
        <taxon>Phormidesmis</taxon>
    </lineage>
</organism>
<gene>
    <name evidence="1" type="ORF">DCF15_17315</name>
</gene>
<sequence length="72" mass="7809">MQSFREPAVLSPLDLPKSLPLAVDITVCLTTVPLLSLLLLERTLASALSDLGEASEELFRGDRLPILPLLEP</sequence>
<comment type="caution">
    <text evidence="1">The sequence shown here is derived from an EMBL/GenBank/DDBJ whole genome shotgun (WGS) entry which is preliminary data.</text>
</comment>